<keyword evidence="2" id="KW-1185">Reference proteome</keyword>
<dbReference type="Proteomes" id="UP000186905">
    <property type="component" value="Unassembled WGS sequence"/>
</dbReference>
<evidence type="ECO:0000313" key="2">
    <source>
        <dbReference type="Proteomes" id="UP000186905"/>
    </source>
</evidence>
<evidence type="ECO:0000313" key="1">
    <source>
        <dbReference type="EMBL" id="OLQ75712.1"/>
    </source>
</evidence>
<dbReference type="STRING" id="1903952.BIT28_23385"/>
<sequence length="121" mass="13855">MDDWVILCKTRHQLRDVVRLMNQSLNEVKQTKHPYKTWIGLLKASGFDFLGYRITPSKGQQVTLAWKTIANQDSAMSLPVGYVTTDPERLIMLESLLAKRVAGTIAEVSWDKRGKKRLIHC</sequence>
<gene>
    <name evidence="1" type="ORF">BIT28_23385</name>
</gene>
<dbReference type="OrthoDB" id="9793236at2"/>
<dbReference type="RefSeq" id="WP_075764310.1">
    <property type="nucleotide sequence ID" value="NZ_MJIL01000072.1"/>
</dbReference>
<evidence type="ECO:0008006" key="3">
    <source>
        <dbReference type="Google" id="ProtNLM"/>
    </source>
</evidence>
<dbReference type="AlphaFoldDB" id="A0A1Q9GMH3"/>
<accession>A0A1Q9GMH3</accession>
<reference evidence="1 2" key="1">
    <citation type="submission" date="2016-09" db="EMBL/GenBank/DDBJ databases">
        <title>Photobacterium proteolyticum sp. nov. a protease producing bacterium isolated from ocean sediments of Laizhou Bay.</title>
        <authorList>
            <person name="Li Y."/>
        </authorList>
    </citation>
    <scope>NUCLEOTIDE SEQUENCE [LARGE SCALE GENOMIC DNA]</scope>
    <source>
        <strain evidence="1 2">13-12</strain>
    </source>
</reference>
<dbReference type="SUPFAM" id="SSF56672">
    <property type="entry name" value="DNA/RNA polymerases"/>
    <property type="match status" value="1"/>
</dbReference>
<name>A0A1Q9GMH3_9GAMM</name>
<dbReference type="EMBL" id="MJIL01000072">
    <property type="protein sequence ID" value="OLQ75712.1"/>
    <property type="molecule type" value="Genomic_DNA"/>
</dbReference>
<dbReference type="InterPro" id="IPR043502">
    <property type="entry name" value="DNA/RNA_pol_sf"/>
</dbReference>
<comment type="caution">
    <text evidence="1">The sequence shown here is derived from an EMBL/GenBank/DDBJ whole genome shotgun (WGS) entry which is preliminary data.</text>
</comment>
<proteinExistence type="predicted"/>
<protein>
    <recommendedName>
        <fullName evidence="3">Reverse transcriptase domain-containing protein</fullName>
    </recommendedName>
</protein>
<organism evidence="1 2">
    <name type="scientific">Photobacterium proteolyticum</name>
    <dbReference type="NCBI Taxonomy" id="1903952"/>
    <lineage>
        <taxon>Bacteria</taxon>
        <taxon>Pseudomonadati</taxon>
        <taxon>Pseudomonadota</taxon>
        <taxon>Gammaproteobacteria</taxon>
        <taxon>Vibrionales</taxon>
        <taxon>Vibrionaceae</taxon>
        <taxon>Photobacterium</taxon>
    </lineage>
</organism>